<dbReference type="InterPro" id="IPR013096">
    <property type="entry name" value="Cupin_2"/>
</dbReference>
<dbReference type="OrthoDB" id="5622169at2"/>
<dbReference type="GO" id="GO:0003700">
    <property type="term" value="F:DNA-binding transcription factor activity"/>
    <property type="evidence" value="ECO:0007669"/>
    <property type="project" value="InterPro"/>
</dbReference>
<dbReference type="PANTHER" id="PTHR43280:SF28">
    <property type="entry name" value="HTH-TYPE TRANSCRIPTIONAL ACTIVATOR RHAS"/>
    <property type="match status" value="1"/>
</dbReference>
<dbReference type="InterPro" id="IPR011051">
    <property type="entry name" value="RmlC_Cupin_sf"/>
</dbReference>
<evidence type="ECO:0000259" key="4">
    <source>
        <dbReference type="PROSITE" id="PS01124"/>
    </source>
</evidence>
<reference evidence="5 6" key="1">
    <citation type="submission" date="2018-09" db="EMBL/GenBank/DDBJ databases">
        <authorList>
            <person name="Wang Z."/>
        </authorList>
    </citation>
    <scope>NUCLEOTIDE SEQUENCE [LARGE SCALE GENOMIC DNA]</scope>
    <source>
        <strain evidence="5 6">ALS 81</strain>
    </source>
</reference>
<evidence type="ECO:0000256" key="3">
    <source>
        <dbReference type="ARBA" id="ARBA00023163"/>
    </source>
</evidence>
<dbReference type="AlphaFoldDB" id="A0A420E6P1"/>
<keyword evidence="6" id="KW-1185">Reference proteome</keyword>
<dbReference type="PRINTS" id="PR00032">
    <property type="entry name" value="HTHARAC"/>
</dbReference>
<dbReference type="RefSeq" id="WP_120356098.1">
    <property type="nucleotide sequence ID" value="NZ_RAQO01000009.1"/>
</dbReference>
<gene>
    <name evidence="5" type="ORF">DBZ36_16620</name>
</gene>
<dbReference type="EMBL" id="RAQO01000009">
    <property type="protein sequence ID" value="RKF14287.1"/>
    <property type="molecule type" value="Genomic_DNA"/>
</dbReference>
<dbReference type="SUPFAM" id="SSF46689">
    <property type="entry name" value="Homeodomain-like"/>
    <property type="match status" value="2"/>
</dbReference>
<dbReference type="Pfam" id="PF12833">
    <property type="entry name" value="HTH_18"/>
    <property type="match status" value="1"/>
</dbReference>
<dbReference type="CDD" id="cd02208">
    <property type="entry name" value="cupin_RmlC-like"/>
    <property type="match status" value="1"/>
</dbReference>
<keyword evidence="1" id="KW-0805">Transcription regulation</keyword>
<dbReference type="InterPro" id="IPR020449">
    <property type="entry name" value="Tscrpt_reg_AraC-type_HTH"/>
</dbReference>
<dbReference type="InterPro" id="IPR018060">
    <property type="entry name" value="HTH_AraC"/>
</dbReference>
<accession>A0A420E6P1</accession>
<dbReference type="InterPro" id="IPR014710">
    <property type="entry name" value="RmlC-like_jellyroll"/>
</dbReference>
<dbReference type="PANTHER" id="PTHR43280">
    <property type="entry name" value="ARAC-FAMILY TRANSCRIPTIONAL REGULATOR"/>
    <property type="match status" value="1"/>
</dbReference>
<evidence type="ECO:0000313" key="6">
    <source>
        <dbReference type="Proteomes" id="UP000286482"/>
    </source>
</evidence>
<dbReference type="InterPro" id="IPR009057">
    <property type="entry name" value="Homeodomain-like_sf"/>
</dbReference>
<comment type="caution">
    <text evidence="5">The sequence shown here is derived from an EMBL/GenBank/DDBJ whole genome shotgun (WGS) entry which is preliminary data.</text>
</comment>
<protein>
    <submittedName>
        <fullName evidence="5">AraC family transcriptional regulator</fullName>
    </submittedName>
</protein>
<name>A0A420E6P1_9ALTE</name>
<evidence type="ECO:0000313" key="5">
    <source>
        <dbReference type="EMBL" id="RKF14287.1"/>
    </source>
</evidence>
<dbReference type="PROSITE" id="PS01124">
    <property type="entry name" value="HTH_ARAC_FAMILY_2"/>
    <property type="match status" value="1"/>
</dbReference>
<organism evidence="5 6">
    <name type="scientific">Alginatibacterium sediminis</name>
    <dbReference type="NCBI Taxonomy" id="2164068"/>
    <lineage>
        <taxon>Bacteria</taxon>
        <taxon>Pseudomonadati</taxon>
        <taxon>Pseudomonadota</taxon>
        <taxon>Gammaproteobacteria</taxon>
        <taxon>Alteromonadales</taxon>
        <taxon>Alteromonadaceae</taxon>
        <taxon>Alginatibacterium</taxon>
    </lineage>
</organism>
<keyword evidence="3" id="KW-0804">Transcription</keyword>
<dbReference type="SMART" id="SM00342">
    <property type="entry name" value="HTH_ARAC"/>
    <property type="match status" value="1"/>
</dbReference>
<evidence type="ECO:0000256" key="1">
    <source>
        <dbReference type="ARBA" id="ARBA00023015"/>
    </source>
</evidence>
<proteinExistence type="predicted"/>
<feature type="domain" description="HTH araC/xylS-type" evidence="4">
    <location>
        <begin position="197"/>
        <end position="295"/>
    </location>
</feature>
<dbReference type="SUPFAM" id="SSF51182">
    <property type="entry name" value="RmlC-like cupins"/>
    <property type="match status" value="1"/>
</dbReference>
<dbReference type="Proteomes" id="UP000286482">
    <property type="component" value="Unassembled WGS sequence"/>
</dbReference>
<sequence>MQVYDIKTDADGRELTQHGELDFPCAFYDEKFSEFVGQEVPWHWHEEIEIVMVVEGSANVESLGTQCELHPGEALIINASALHRMTDIGTNDCRVLNVVLDPLFLAGSKHSKIYKRYFLPARNNTQFSVYKLTPNVAWQACAIDALSLAFEDLQSQNFGFEISVQSQLARFWFLFCRHEPNIFIHEQLTQKTESRIQNLINFIHQHYAKQISVADISSAAQISSSECFRLFKNCFQCSPNNYLLNFRLQQAAKNLLETQSSITQVSLAVGFNSPAYFSKKFKLQFGVRPREFRKL</sequence>
<dbReference type="Pfam" id="PF07883">
    <property type="entry name" value="Cupin_2"/>
    <property type="match status" value="1"/>
</dbReference>
<evidence type="ECO:0000256" key="2">
    <source>
        <dbReference type="ARBA" id="ARBA00023125"/>
    </source>
</evidence>
<dbReference type="GO" id="GO:0043565">
    <property type="term" value="F:sequence-specific DNA binding"/>
    <property type="evidence" value="ECO:0007669"/>
    <property type="project" value="InterPro"/>
</dbReference>
<dbReference type="Gene3D" id="1.10.10.60">
    <property type="entry name" value="Homeodomain-like"/>
    <property type="match status" value="2"/>
</dbReference>
<dbReference type="Gene3D" id="2.60.120.10">
    <property type="entry name" value="Jelly Rolls"/>
    <property type="match status" value="1"/>
</dbReference>
<keyword evidence="2" id="KW-0238">DNA-binding</keyword>